<organism evidence="2 3">
    <name type="scientific">Methylomonas koyamae</name>
    <dbReference type="NCBI Taxonomy" id="702114"/>
    <lineage>
        <taxon>Bacteria</taxon>
        <taxon>Pseudomonadati</taxon>
        <taxon>Pseudomonadota</taxon>
        <taxon>Gammaproteobacteria</taxon>
        <taxon>Methylococcales</taxon>
        <taxon>Methylococcaceae</taxon>
        <taxon>Methylomonas</taxon>
    </lineage>
</organism>
<protein>
    <submittedName>
        <fullName evidence="2">Uncharacterized protein</fullName>
    </submittedName>
</protein>
<evidence type="ECO:0000256" key="1">
    <source>
        <dbReference type="SAM" id="MobiDB-lite"/>
    </source>
</evidence>
<keyword evidence="3" id="KW-1185">Reference proteome</keyword>
<sequence length="63" mass="6810">MNVLRWYRIGCRAIPSPGRGAAGGTGLQRRTKSPFPGADRCRLESRLFTGATNTPATHIARAI</sequence>
<gene>
    <name evidence="2" type="ORF">A1356_15555</name>
</gene>
<comment type="caution">
    <text evidence="2">The sequence shown here is derived from an EMBL/GenBank/DDBJ whole genome shotgun (WGS) entry which is preliminary data.</text>
</comment>
<reference evidence="2 3" key="1">
    <citation type="submission" date="2016-03" db="EMBL/GenBank/DDBJ databases">
        <authorList>
            <person name="Heylen K."/>
            <person name="De Vos P."/>
            <person name="Vekeman B."/>
        </authorList>
    </citation>
    <scope>NUCLEOTIDE SEQUENCE [LARGE SCALE GENOMIC DNA]</scope>
    <source>
        <strain evidence="2 3">R-49807</strain>
    </source>
</reference>
<proteinExistence type="predicted"/>
<dbReference type="Proteomes" id="UP000077734">
    <property type="component" value="Unassembled WGS sequence"/>
</dbReference>
<evidence type="ECO:0000313" key="3">
    <source>
        <dbReference type="Proteomes" id="UP000077734"/>
    </source>
</evidence>
<name>A0AA91DBR0_9GAMM</name>
<dbReference type="EMBL" id="LUUL01000089">
    <property type="protein sequence ID" value="OAI24466.1"/>
    <property type="molecule type" value="Genomic_DNA"/>
</dbReference>
<dbReference type="AlphaFoldDB" id="A0AA91DBR0"/>
<evidence type="ECO:0000313" key="2">
    <source>
        <dbReference type="EMBL" id="OAI24466.1"/>
    </source>
</evidence>
<feature type="region of interest" description="Disordered" evidence="1">
    <location>
        <begin position="16"/>
        <end position="38"/>
    </location>
</feature>
<accession>A0AA91DBR0</accession>